<gene>
    <name evidence="1" type="ORF">MHA01_10870</name>
</gene>
<proteinExistence type="predicted"/>
<dbReference type="CDD" id="cd02019">
    <property type="entry name" value="NK"/>
    <property type="match status" value="1"/>
</dbReference>
<dbReference type="STRING" id="1371.GCA_900166605_02592"/>
<evidence type="ECO:0000313" key="2">
    <source>
        <dbReference type="Proteomes" id="UP000321051"/>
    </source>
</evidence>
<dbReference type="RefSeq" id="WP_094908326.1">
    <property type="nucleotide sequence ID" value="NZ_BJUN01000005.1"/>
</dbReference>
<name>A0A510Y4D2_MARHA</name>
<dbReference type="SUPFAM" id="SSF52540">
    <property type="entry name" value="P-loop containing nucleoside triphosphate hydrolases"/>
    <property type="match status" value="1"/>
</dbReference>
<dbReference type="GO" id="GO:0016740">
    <property type="term" value="F:transferase activity"/>
    <property type="evidence" value="ECO:0007669"/>
    <property type="project" value="UniProtKB-KW"/>
</dbReference>
<organism evidence="1 2">
    <name type="scientific">Marinococcus halophilus</name>
    <dbReference type="NCBI Taxonomy" id="1371"/>
    <lineage>
        <taxon>Bacteria</taxon>
        <taxon>Bacillati</taxon>
        <taxon>Bacillota</taxon>
        <taxon>Bacilli</taxon>
        <taxon>Bacillales</taxon>
        <taxon>Bacillaceae</taxon>
        <taxon>Marinococcus</taxon>
    </lineage>
</organism>
<reference evidence="1 2" key="1">
    <citation type="submission" date="2019-07" db="EMBL/GenBank/DDBJ databases">
        <title>Whole genome shotgun sequence of Marinococcus halophilus NBRC 102359.</title>
        <authorList>
            <person name="Hosoyama A."/>
            <person name="Uohara A."/>
            <person name="Ohji S."/>
            <person name="Ichikawa N."/>
        </authorList>
    </citation>
    <scope>NUCLEOTIDE SEQUENCE [LARGE SCALE GENOMIC DNA]</scope>
    <source>
        <strain evidence="1 2">NBRC 102359</strain>
    </source>
</reference>
<keyword evidence="1" id="KW-0808">Transferase</keyword>
<comment type="caution">
    <text evidence="1">The sequence shown here is derived from an EMBL/GenBank/DDBJ whole genome shotgun (WGS) entry which is preliminary data.</text>
</comment>
<keyword evidence="2" id="KW-1185">Reference proteome</keyword>
<dbReference type="AlphaFoldDB" id="A0A510Y4D2"/>
<dbReference type="EMBL" id="BJUN01000005">
    <property type="protein sequence ID" value="GEK58182.1"/>
    <property type="molecule type" value="Genomic_DNA"/>
</dbReference>
<dbReference type="Gene3D" id="3.40.50.300">
    <property type="entry name" value="P-loop containing nucleotide triphosphate hydrolases"/>
    <property type="match status" value="1"/>
</dbReference>
<protein>
    <submittedName>
        <fullName evidence="1">Chloramphenicol acetyltransferase</fullName>
    </submittedName>
</protein>
<evidence type="ECO:0000313" key="1">
    <source>
        <dbReference type="EMBL" id="GEK58182.1"/>
    </source>
</evidence>
<sequence length="210" mass="24825">MSIICLEGISAVGKTTTAEELAHTTNVCVIPEVNLLFERPRKSSNTWYLERQVERWCLAEEKLKDYETVILDGDVFQPLSYNWCFDFQIYNQSLDFISEFYQKAIQAGRIQFPHKYFYLYANETNLRWRKENDQTRTRKNFEKHTGISQSHQRYYEALNQFRPGYVKLLEAASSKEAAKVVFHQRPLAAKDLNPEILLQNITRWLKENKA</sequence>
<accession>A0A510Y4D2</accession>
<dbReference type="InterPro" id="IPR027417">
    <property type="entry name" value="P-loop_NTPase"/>
</dbReference>
<dbReference type="Proteomes" id="UP000321051">
    <property type="component" value="Unassembled WGS sequence"/>
</dbReference>